<evidence type="ECO:0000256" key="5">
    <source>
        <dbReference type="ARBA" id="ARBA00023159"/>
    </source>
</evidence>
<dbReference type="InterPro" id="IPR001789">
    <property type="entry name" value="Sig_transdc_resp-reg_receiver"/>
</dbReference>
<feature type="domain" description="Sigma-54 factor interaction" evidence="8">
    <location>
        <begin position="148"/>
        <end position="377"/>
    </location>
</feature>
<dbReference type="SMART" id="SM00382">
    <property type="entry name" value="AAA"/>
    <property type="match status" value="1"/>
</dbReference>
<dbReference type="InterPro" id="IPR002197">
    <property type="entry name" value="HTH_Fis"/>
</dbReference>
<dbReference type="PROSITE" id="PS50045">
    <property type="entry name" value="SIGMA54_INTERACT_4"/>
    <property type="match status" value="1"/>
</dbReference>
<comment type="caution">
    <text evidence="10">The sequence shown here is derived from an EMBL/GenBank/DDBJ whole genome shotgun (WGS) entry which is preliminary data.</text>
</comment>
<dbReference type="InterPro" id="IPR027417">
    <property type="entry name" value="P-loop_NTPase"/>
</dbReference>
<dbReference type="PROSITE" id="PS00688">
    <property type="entry name" value="SIGMA54_INTERACT_3"/>
    <property type="match status" value="1"/>
</dbReference>
<evidence type="ECO:0000256" key="6">
    <source>
        <dbReference type="ARBA" id="ARBA00023163"/>
    </source>
</evidence>
<dbReference type="Gene3D" id="1.10.8.60">
    <property type="match status" value="1"/>
</dbReference>
<dbReference type="PANTHER" id="PTHR32071:SF113">
    <property type="entry name" value="ALGINATE BIOSYNTHESIS TRANSCRIPTIONAL REGULATORY PROTEIN ALGB"/>
    <property type="match status" value="1"/>
</dbReference>
<dbReference type="InterPro" id="IPR058031">
    <property type="entry name" value="AAA_lid_NorR"/>
</dbReference>
<dbReference type="EMBL" id="SOIZ01000101">
    <property type="protein sequence ID" value="TET63466.1"/>
    <property type="molecule type" value="Genomic_DNA"/>
</dbReference>
<evidence type="ECO:0000256" key="7">
    <source>
        <dbReference type="PROSITE-ProRule" id="PRU00169"/>
    </source>
</evidence>
<reference evidence="10 11" key="1">
    <citation type="submission" date="2019-03" db="EMBL/GenBank/DDBJ databases">
        <title>Metabolic potential of uncultured bacteria and archaea associated with petroleum seepage in deep-sea sediments.</title>
        <authorList>
            <person name="Dong X."/>
            <person name="Hubert C."/>
        </authorList>
    </citation>
    <scope>NUCLEOTIDE SEQUENCE [LARGE SCALE GENOMIC DNA]</scope>
    <source>
        <strain evidence="10">E29_bin52</strain>
    </source>
</reference>
<dbReference type="PANTHER" id="PTHR32071">
    <property type="entry name" value="TRANSCRIPTIONAL REGULATORY PROTEIN"/>
    <property type="match status" value="1"/>
</dbReference>
<dbReference type="SMART" id="SM00448">
    <property type="entry name" value="REC"/>
    <property type="match status" value="1"/>
</dbReference>
<dbReference type="InterPro" id="IPR025662">
    <property type="entry name" value="Sigma_54_int_dom_ATP-bd_1"/>
</dbReference>
<organism evidence="10 11">
    <name type="scientific">Aerophobetes bacterium</name>
    <dbReference type="NCBI Taxonomy" id="2030807"/>
    <lineage>
        <taxon>Bacteria</taxon>
        <taxon>Candidatus Aerophobota</taxon>
    </lineage>
</organism>
<evidence type="ECO:0000256" key="2">
    <source>
        <dbReference type="ARBA" id="ARBA00022840"/>
    </source>
</evidence>
<evidence type="ECO:0000256" key="3">
    <source>
        <dbReference type="ARBA" id="ARBA00023015"/>
    </source>
</evidence>
<dbReference type="PROSITE" id="PS00675">
    <property type="entry name" value="SIGMA54_INTERACT_1"/>
    <property type="match status" value="1"/>
</dbReference>
<dbReference type="Pfam" id="PF25601">
    <property type="entry name" value="AAA_lid_14"/>
    <property type="match status" value="1"/>
</dbReference>
<dbReference type="InterPro" id="IPR009057">
    <property type="entry name" value="Homeodomain-like_sf"/>
</dbReference>
<dbReference type="GO" id="GO:0006355">
    <property type="term" value="P:regulation of DNA-templated transcription"/>
    <property type="evidence" value="ECO:0007669"/>
    <property type="project" value="InterPro"/>
</dbReference>
<dbReference type="Proteomes" id="UP000319130">
    <property type="component" value="Unassembled WGS sequence"/>
</dbReference>
<dbReference type="GO" id="GO:0000160">
    <property type="term" value="P:phosphorelay signal transduction system"/>
    <property type="evidence" value="ECO:0007669"/>
    <property type="project" value="InterPro"/>
</dbReference>
<evidence type="ECO:0000256" key="4">
    <source>
        <dbReference type="ARBA" id="ARBA00023125"/>
    </source>
</evidence>
<dbReference type="InterPro" id="IPR002078">
    <property type="entry name" value="Sigma_54_int"/>
</dbReference>
<dbReference type="SUPFAM" id="SSF52540">
    <property type="entry name" value="P-loop containing nucleoside triphosphate hydrolases"/>
    <property type="match status" value="1"/>
</dbReference>
<proteinExistence type="predicted"/>
<keyword evidence="5" id="KW-0010">Activator</keyword>
<keyword evidence="2" id="KW-0067">ATP-binding</keyword>
<dbReference type="FunFam" id="3.40.50.300:FF:000006">
    <property type="entry name" value="DNA-binding transcriptional regulator NtrC"/>
    <property type="match status" value="1"/>
</dbReference>
<evidence type="ECO:0000256" key="1">
    <source>
        <dbReference type="ARBA" id="ARBA00022741"/>
    </source>
</evidence>
<feature type="domain" description="Response regulatory" evidence="9">
    <location>
        <begin position="3"/>
        <end position="122"/>
    </location>
</feature>
<dbReference type="InterPro" id="IPR003593">
    <property type="entry name" value="AAA+_ATPase"/>
</dbReference>
<evidence type="ECO:0000259" key="9">
    <source>
        <dbReference type="PROSITE" id="PS50110"/>
    </source>
</evidence>
<dbReference type="PRINTS" id="PR01590">
    <property type="entry name" value="HTHFIS"/>
</dbReference>
<feature type="modified residue" description="4-aspartylphosphate" evidence="7">
    <location>
        <position position="52"/>
    </location>
</feature>
<keyword evidence="3" id="KW-0805">Transcription regulation</keyword>
<dbReference type="Pfam" id="PF00158">
    <property type="entry name" value="Sigma54_activat"/>
    <property type="match status" value="1"/>
</dbReference>
<accession>A0A523W8W3</accession>
<keyword evidence="7" id="KW-0597">Phosphoprotein</keyword>
<dbReference type="GO" id="GO:0043565">
    <property type="term" value="F:sequence-specific DNA binding"/>
    <property type="evidence" value="ECO:0007669"/>
    <property type="project" value="InterPro"/>
</dbReference>
<name>A0A523W8W3_UNCAE</name>
<dbReference type="Gene3D" id="3.40.50.2300">
    <property type="match status" value="1"/>
</dbReference>
<dbReference type="FunFam" id="1.10.8.60:FF:000014">
    <property type="entry name" value="DNA-binding transcriptional regulator NtrC"/>
    <property type="match status" value="1"/>
</dbReference>
<gene>
    <name evidence="10" type="ORF">E3J48_02430</name>
</gene>
<dbReference type="SUPFAM" id="SSF46689">
    <property type="entry name" value="Homeodomain-like"/>
    <property type="match status" value="1"/>
</dbReference>
<keyword evidence="1" id="KW-0547">Nucleotide-binding</keyword>
<dbReference type="AlphaFoldDB" id="A0A523W8W3"/>
<protein>
    <submittedName>
        <fullName evidence="10">Sigma-54-dependent Fis family transcriptional regulator</fullName>
    </submittedName>
</protein>
<dbReference type="Gene3D" id="1.10.10.60">
    <property type="entry name" value="Homeodomain-like"/>
    <property type="match status" value="1"/>
</dbReference>
<keyword evidence="4" id="KW-0238">DNA-binding</keyword>
<dbReference type="InterPro" id="IPR011006">
    <property type="entry name" value="CheY-like_superfamily"/>
</dbReference>
<dbReference type="SUPFAM" id="SSF52172">
    <property type="entry name" value="CheY-like"/>
    <property type="match status" value="1"/>
</dbReference>
<sequence length="454" mass="51659">MKTVLVVDDDGCLRKQIYWALRDSYAVLEAKNRHETRQVMEKAPVVNLVLLDLRLPPAVDNPEEGMKTLEEIGRVKPETKVVVISADKEEETYSRTIREGAYDYFSKPFDMEELKIVLKRALHRQYMERQIQRLALPSEEKRPQFVSIVGKSKPIKQVFGIIRMVARADCTVLLRGESGTGKELVARAIHSTSRRAGGPFVAINCAAIPESLLESELFGYEKGAFTGATTRKLGKLELASRGTILLDEIADMSLAMQAKMLRVIQERTVERLGGTRLTQIDTRVITATNKNLEELTMKKAFRNDLYYRLNVVSVYLPALRERKEDISLLVSHFIRKYNRVNNKKTKGISTRALNLLMDYDWPGNVRELENCIERAVVLGQGDILHPSDICLEPREKPLGSRVTPSSMAISLAEAERKLILETLRLTHSNQTKAAKSLGIHRNTLRRKIRRLRIR</sequence>
<dbReference type="Pfam" id="PF02954">
    <property type="entry name" value="HTH_8"/>
    <property type="match status" value="1"/>
</dbReference>
<dbReference type="Gene3D" id="3.40.50.300">
    <property type="entry name" value="P-loop containing nucleotide triphosphate hydrolases"/>
    <property type="match status" value="1"/>
</dbReference>
<evidence type="ECO:0000313" key="10">
    <source>
        <dbReference type="EMBL" id="TET63466.1"/>
    </source>
</evidence>
<evidence type="ECO:0000313" key="11">
    <source>
        <dbReference type="Proteomes" id="UP000319130"/>
    </source>
</evidence>
<dbReference type="Pfam" id="PF00072">
    <property type="entry name" value="Response_reg"/>
    <property type="match status" value="1"/>
</dbReference>
<dbReference type="InterPro" id="IPR025944">
    <property type="entry name" value="Sigma_54_int_dom_CS"/>
</dbReference>
<dbReference type="CDD" id="cd00009">
    <property type="entry name" value="AAA"/>
    <property type="match status" value="1"/>
</dbReference>
<keyword evidence="6" id="KW-0804">Transcription</keyword>
<dbReference type="PROSITE" id="PS50110">
    <property type="entry name" value="RESPONSE_REGULATORY"/>
    <property type="match status" value="1"/>
</dbReference>
<dbReference type="GO" id="GO:0005524">
    <property type="term" value="F:ATP binding"/>
    <property type="evidence" value="ECO:0007669"/>
    <property type="project" value="UniProtKB-KW"/>
</dbReference>
<evidence type="ECO:0000259" key="8">
    <source>
        <dbReference type="PROSITE" id="PS50045"/>
    </source>
</evidence>